<dbReference type="Gene3D" id="2.40.50.1070">
    <property type="match status" value="1"/>
</dbReference>
<evidence type="ECO:0000256" key="5">
    <source>
        <dbReference type="PROSITE-ProRule" id="PRU10015"/>
    </source>
</evidence>
<feature type="domain" description="TRAM" evidence="6">
    <location>
        <begin position="1"/>
        <end position="62"/>
    </location>
</feature>
<comment type="similarity">
    <text evidence="4">Belongs to the class I-like SAM-binding methyltransferase superfamily. RNA M5U methyltransferase family.</text>
</comment>
<evidence type="ECO:0000256" key="2">
    <source>
        <dbReference type="ARBA" id="ARBA00022679"/>
    </source>
</evidence>
<protein>
    <submittedName>
        <fullName evidence="7">23S rRNA (Uracil(1939)-C(5))-methyltransferase RlmD</fullName>
        <ecNumber evidence="7">2.1.1.190</ecNumber>
    </submittedName>
</protein>
<dbReference type="CDD" id="cd02440">
    <property type="entry name" value="AdoMet_MTases"/>
    <property type="match status" value="1"/>
</dbReference>
<organism evidence="7">
    <name type="scientific">Roseihalotalea indica</name>
    <dbReference type="NCBI Taxonomy" id="2867963"/>
    <lineage>
        <taxon>Bacteria</taxon>
        <taxon>Pseudomonadati</taxon>
        <taxon>Bacteroidota</taxon>
        <taxon>Cytophagia</taxon>
        <taxon>Cytophagales</taxon>
        <taxon>Catalimonadaceae</taxon>
        <taxon>Roseihalotalea</taxon>
    </lineage>
</organism>
<feature type="binding site" evidence="4">
    <location>
        <position position="302"/>
    </location>
    <ligand>
        <name>S-adenosyl-L-methionine</name>
        <dbReference type="ChEBI" id="CHEBI:59789"/>
    </ligand>
</feature>
<dbReference type="GO" id="GO:0070041">
    <property type="term" value="F:rRNA (uridine-C5-)-methyltransferase activity"/>
    <property type="evidence" value="ECO:0007669"/>
    <property type="project" value="TreeGrafter"/>
</dbReference>
<dbReference type="InterPro" id="IPR030390">
    <property type="entry name" value="MeTrfase_TrmA_AS"/>
</dbReference>
<feature type="binding site" evidence="4">
    <location>
        <position position="331"/>
    </location>
    <ligand>
        <name>S-adenosyl-L-methionine</name>
        <dbReference type="ChEBI" id="CHEBI:59789"/>
    </ligand>
</feature>
<dbReference type="InterPro" id="IPR002792">
    <property type="entry name" value="TRAM_dom"/>
</dbReference>
<reference evidence="7" key="1">
    <citation type="journal article" date="2023" name="Comput. Struct. Biotechnol. J.">
        <title>Discovery of a novel marine Bacteroidetes with a rich repertoire of carbohydrate-active enzymes.</title>
        <authorList>
            <person name="Chen B."/>
            <person name="Liu G."/>
            <person name="Chen Q."/>
            <person name="Wang H."/>
            <person name="Liu L."/>
            <person name="Tang K."/>
        </authorList>
    </citation>
    <scope>NUCLEOTIDE SEQUENCE</scope>
    <source>
        <strain evidence="7">TK19036</strain>
    </source>
</reference>
<feature type="binding site" evidence="4">
    <location>
        <position position="401"/>
    </location>
    <ligand>
        <name>S-adenosyl-L-methionine</name>
        <dbReference type="ChEBI" id="CHEBI:59789"/>
    </ligand>
</feature>
<gene>
    <name evidence="7" type="primary">rlmD</name>
    <name evidence="7" type="ORF">K4G66_02985</name>
</gene>
<accession>A0AA49GPP2</accession>
<dbReference type="Gene3D" id="3.40.50.150">
    <property type="entry name" value="Vaccinia Virus protein VP39"/>
    <property type="match status" value="1"/>
</dbReference>
<dbReference type="InterPro" id="IPR010280">
    <property type="entry name" value="U5_MeTrfase_fam"/>
</dbReference>
<dbReference type="InterPro" id="IPR030391">
    <property type="entry name" value="MeTrfase_TrmA_CS"/>
</dbReference>
<evidence type="ECO:0000256" key="3">
    <source>
        <dbReference type="ARBA" id="ARBA00022691"/>
    </source>
</evidence>
<evidence type="ECO:0000256" key="1">
    <source>
        <dbReference type="ARBA" id="ARBA00022603"/>
    </source>
</evidence>
<name>A0AA49GPP2_9BACT</name>
<dbReference type="PROSITE" id="PS51687">
    <property type="entry name" value="SAM_MT_RNA_M5U"/>
    <property type="match status" value="1"/>
</dbReference>
<dbReference type="AlphaFoldDB" id="A0AA49GPP2"/>
<keyword evidence="3 4" id="KW-0949">S-adenosyl-L-methionine</keyword>
<dbReference type="Gene3D" id="2.40.50.140">
    <property type="entry name" value="Nucleic acid-binding proteins"/>
    <property type="match status" value="1"/>
</dbReference>
<evidence type="ECO:0000256" key="4">
    <source>
        <dbReference type="PROSITE-ProRule" id="PRU01024"/>
    </source>
</evidence>
<dbReference type="InterPro" id="IPR029063">
    <property type="entry name" value="SAM-dependent_MTases_sf"/>
</dbReference>
<dbReference type="Pfam" id="PF05958">
    <property type="entry name" value="tRNA_U5-meth_tr"/>
    <property type="match status" value="1"/>
</dbReference>
<dbReference type="InterPro" id="IPR012340">
    <property type="entry name" value="NA-bd_OB-fold"/>
</dbReference>
<dbReference type="NCBIfam" id="TIGR00479">
    <property type="entry name" value="rumA"/>
    <property type="match status" value="1"/>
</dbReference>
<feature type="binding site" evidence="4">
    <location>
        <position position="352"/>
    </location>
    <ligand>
        <name>S-adenosyl-L-methionine</name>
        <dbReference type="ChEBI" id="CHEBI:59789"/>
    </ligand>
</feature>
<dbReference type="GO" id="GO:0070475">
    <property type="term" value="P:rRNA base methylation"/>
    <property type="evidence" value="ECO:0007669"/>
    <property type="project" value="TreeGrafter"/>
</dbReference>
<dbReference type="PROSITE" id="PS01230">
    <property type="entry name" value="TRMA_1"/>
    <property type="match status" value="1"/>
</dbReference>
<proteinExistence type="inferred from homology"/>
<dbReference type="PANTHER" id="PTHR11061:SF30">
    <property type="entry name" value="TRNA (URACIL(54)-C(5))-METHYLTRANSFERASE"/>
    <property type="match status" value="1"/>
</dbReference>
<sequence length="470" mass="54129">MARRDKFPLLENIQIERMAAEGKCLTHAEGRAVFVPFTAPGDIVDIKVTKARKKHWEGKAVAFHHLSEQRTEPFCEHFGICGGCKWQHIPYEQQLAYKRQQVIDQFERIGKVALPEVDQILPSQATRYYRNKLEYAFSDQRWFTREEIATGEALDKRALGFHIPGSFEKILPINHCYLQPDPSNDIRLAVDQYAKEHQLPYYNMRQHTGILRTLLIRTANTGEVMVMVQFGRDAAEAPEVINELMQFLREKFPMITSLQYVINKKMNDTFYDLEMTLYAGRPYITEQMENLQFRVSAQSFYQTNSDQAYHLYKTTRDFAQLGGQETVYDLYSGTGTIANFIAAQAKQVVGIEYVEQAIEDAHVNSRINDIHNTSFFAGDMRELLKPEFLDQHGRPDVIITDPPRVGMHADVVNQLLGIEAPRIVYVSCNPATQARDIALLDEKYKVEKLQPVDMFPHTHHVENVALLTLR</sequence>
<dbReference type="PROSITE" id="PS01231">
    <property type="entry name" value="TRMA_2"/>
    <property type="match status" value="1"/>
</dbReference>
<dbReference type="PANTHER" id="PTHR11061">
    <property type="entry name" value="RNA M5U METHYLTRANSFERASE"/>
    <property type="match status" value="1"/>
</dbReference>
<evidence type="ECO:0000259" key="6">
    <source>
        <dbReference type="PROSITE" id="PS50926"/>
    </source>
</evidence>
<dbReference type="PROSITE" id="PS50926">
    <property type="entry name" value="TRAM"/>
    <property type="match status" value="1"/>
</dbReference>
<dbReference type="SUPFAM" id="SSF50249">
    <property type="entry name" value="Nucleic acid-binding proteins"/>
    <property type="match status" value="1"/>
</dbReference>
<dbReference type="SUPFAM" id="SSF53335">
    <property type="entry name" value="S-adenosyl-L-methionine-dependent methyltransferases"/>
    <property type="match status" value="1"/>
</dbReference>
<keyword evidence="2 4" id="KW-0808">Transferase</keyword>
<keyword evidence="1 4" id="KW-0489">Methyltransferase</keyword>
<feature type="active site" description="Nucleophile" evidence="4">
    <location>
        <position position="428"/>
    </location>
</feature>
<evidence type="ECO:0000313" key="7">
    <source>
        <dbReference type="EMBL" id="WKN37671.1"/>
    </source>
</evidence>
<feature type="active site" evidence="5">
    <location>
        <position position="428"/>
    </location>
</feature>
<dbReference type="Pfam" id="PF01938">
    <property type="entry name" value="TRAM"/>
    <property type="match status" value="1"/>
</dbReference>
<dbReference type="EMBL" id="CP120682">
    <property type="protein sequence ID" value="WKN37671.1"/>
    <property type="molecule type" value="Genomic_DNA"/>
</dbReference>
<reference evidence="7" key="2">
    <citation type="journal article" date="2024" name="Antonie Van Leeuwenhoek">
        <title>Roseihalotalea indica gen. nov., sp. nov., a halophilic Bacteroidetes from mesopelagic Southwest Indian Ocean with higher carbohydrate metabolic potential.</title>
        <authorList>
            <person name="Chen B."/>
            <person name="Zhang M."/>
            <person name="Lin D."/>
            <person name="Ye J."/>
            <person name="Tang K."/>
        </authorList>
    </citation>
    <scope>NUCLEOTIDE SEQUENCE</scope>
    <source>
        <strain evidence="7">TK19036</strain>
    </source>
</reference>
<dbReference type="FunFam" id="3.40.50.150:FF:000009">
    <property type="entry name" value="23S rRNA (Uracil(1939)-C(5))-methyltransferase RlmD"/>
    <property type="match status" value="1"/>
</dbReference>
<dbReference type="EC" id="2.1.1.190" evidence="7"/>